<protein>
    <submittedName>
        <fullName evidence="1">Uncharacterized protein</fullName>
    </submittedName>
</protein>
<proteinExistence type="predicted"/>
<gene>
    <name evidence="1" type="ORF">H1P_2440006</name>
</gene>
<evidence type="ECO:0000313" key="1">
    <source>
        <dbReference type="EMBL" id="VEP14146.1"/>
    </source>
</evidence>
<dbReference type="AlphaFoldDB" id="A0A563VRV6"/>
<accession>A0A563VRV6</accession>
<dbReference type="Proteomes" id="UP000320055">
    <property type="component" value="Unassembled WGS sequence"/>
</dbReference>
<organism evidence="1 2">
    <name type="scientific">Hyella patelloides LEGE 07179</name>
    <dbReference type="NCBI Taxonomy" id="945734"/>
    <lineage>
        <taxon>Bacteria</taxon>
        <taxon>Bacillati</taxon>
        <taxon>Cyanobacteriota</taxon>
        <taxon>Cyanophyceae</taxon>
        <taxon>Pleurocapsales</taxon>
        <taxon>Hyellaceae</taxon>
        <taxon>Hyella</taxon>
    </lineage>
</organism>
<sequence length="70" mass="8082">MSNRITTHSESCITCIVNFLWRIETQIRKENRVLPAATIGIEDAQPAIINIYQMFDFHRKYAALLSSIVE</sequence>
<dbReference type="EMBL" id="CAACVJ010000162">
    <property type="protein sequence ID" value="VEP14146.1"/>
    <property type="molecule type" value="Genomic_DNA"/>
</dbReference>
<keyword evidence="2" id="KW-1185">Reference proteome</keyword>
<name>A0A563VRV6_9CYAN</name>
<evidence type="ECO:0000313" key="2">
    <source>
        <dbReference type="Proteomes" id="UP000320055"/>
    </source>
</evidence>
<reference evidence="1 2" key="1">
    <citation type="submission" date="2019-01" db="EMBL/GenBank/DDBJ databases">
        <authorList>
            <person name="Brito A."/>
        </authorList>
    </citation>
    <scope>NUCLEOTIDE SEQUENCE [LARGE SCALE GENOMIC DNA]</scope>
    <source>
        <strain evidence="1">1</strain>
    </source>
</reference>